<dbReference type="HOGENOM" id="CLU_2387641_0_0_1"/>
<name>A0A0C9ZNA5_9AGAM</name>
<gene>
    <name evidence="1" type="ORF">CY34DRAFT_351550</name>
</gene>
<accession>A0A0C9ZNA5</accession>
<dbReference type="InParanoid" id="A0A0C9ZNA5"/>
<reference evidence="1 2" key="1">
    <citation type="submission" date="2014-04" db="EMBL/GenBank/DDBJ databases">
        <authorList>
            <consortium name="DOE Joint Genome Institute"/>
            <person name="Kuo A."/>
            <person name="Ruytinx J."/>
            <person name="Rineau F."/>
            <person name="Colpaert J."/>
            <person name="Kohler A."/>
            <person name="Nagy L.G."/>
            <person name="Floudas D."/>
            <person name="Copeland A."/>
            <person name="Barry K.W."/>
            <person name="Cichocki N."/>
            <person name="Veneault-Fourrey C."/>
            <person name="LaButti K."/>
            <person name="Lindquist E.A."/>
            <person name="Lipzen A."/>
            <person name="Lundell T."/>
            <person name="Morin E."/>
            <person name="Murat C."/>
            <person name="Sun H."/>
            <person name="Tunlid A."/>
            <person name="Henrissat B."/>
            <person name="Grigoriev I.V."/>
            <person name="Hibbett D.S."/>
            <person name="Martin F."/>
            <person name="Nordberg H.P."/>
            <person name="Cantor M.N."/>
            <person name="Hua S.X."/>
        </authorList>
    </citation>
    <scope>NUCLEOTIDE SEQUENCE [LARGE SCALE GENOMIC DNA]</scope>
    <source>
        <strain evidence="1 2">UH-Slu-Lm8-n1</strain>
    </source>
</reference>
<sequence>MAIVHRCESRNTTHVTIAERKYLPCRCRNRDHERIIFYSVRPRIVAEENRIETAGFYVNIFLQKDEYLQCQQPEIASYDLWAIVVKLLNIRVSE</sequence>
<protein>
    <submittedName>
        <fullName evidence="1">Uncharacterized protein</fullName>
    </submittedName>
</protein>
<evidence type="ECO:0000313" key="1">
    <source>
        <dbReference type="EMBL" id="KIK39100.1"/>
    </source>
</evidence>
<organism evidence="1 2">
    <name type="scientific">Suillus luteus UH-Slu-Lm8-n1</name>
    <dbReference type="NCBI Taxonomy" id="930992"/>
    <lineage>
        <taxon>Eukaryota</taxon>
        <taxon>Fungi</taxon>
        <taxon>Dikarya</taxon>
        <taxon>Basidiomycota</taxon>
        <taxon>Agaricomycotina</taxon>
        <taxon>Agaricomycetes</taxon>
        <taxon>Agaricomycetidae</taxon>
        <taxon>Boletales</taxon>
        <taxon>Suillineae</taxon>
        <taxon>Suillaceae</taxon>
        <taxon>Suillus</taxon>
    </lineage>
</organism>
<reference evidence="2" key="2">
    <citation type="submission" date="2015-01" db="EMBL/GenBank/DDBJ databases">
        <title>Evolutionary Origins and Diversification of the Mycorrhizal Mutualists.</title>
        <authorList>
            <consortium name="DOE Joint Genome Institute"/>
            <consortium name="Mycorrhizal Genomics Consortium"/>
            <person name="Kohler A."/>
            <person name="Kuo A."/>
            <person name="Nagy L.G."/>
            <person name="Floudas D."/>
            <person name="Copeland A."/>
            <person name="Barry K.W."/>
            <person name="Cichocki N."/>
            <person name="Veneault-Fourrey C."/>
            <person name="LaButti K."/>
            <person name="Lindquist E.A."/>
            <person name="Lipzen A."/>
            <person name="Lundell T."/>
            <person name="Morin E."/>
            <person name="Murat C."/>
            <person name="Riley R."/>
            <person name="Ohm R."/>
            <person name="Sun H."/>
            <person name="Tunlid A."/>
            <person name="Henrissat B."/>
            <person name="Grigoriev I.V."/>
            <person name="Hibbett D.S."/>
            <person name="Martin F."/>
        </authorList>
    </citation>
    <scope>NUCLEOTIDE SEQUENCE [LARGE SCALE GENOMIC DNA]</scope>
    <source>
        <strain evidence="2">UH-Slu-Lm8-n1</strain>
    </source>
</reference>
<evidence type="ECO:0000313" key="2">
    <source>
        <dbReference type="Proteomes" id="UP000054485"/>
    </source>
</evidence>
<dbReference type="AlphaFoldDB" id="A0A0C9ZNA5"/>
<dbReference type="Proteomes" id="UP000054485">
    <property type="component" value="Unassembled WGS sequence"/>
</dbReference>
<dbReference type="EMBL" id="KN835359">
    <property type="protein sequence ID" value="KIK39100.1"/>
    <property type="molecule type" value="Genomic_DNA"/>
</dbReference>
<proteinExistence type="predicted"/>
<keyword evidence="2" id="KW-1185">Reference proteome</keyword>